<dbReference type="PANTHER" id="PTHR30160:SF1">
    <property type="entry name" value="LIPOPOLYSACCHARIDE 1,2-N-ACETYLGLUCOSAMINETRANSFERASE-RELATED"/>
    <property type="match status" value="1"/>
</dbReference>
<protein>
    <submittedName>
        <fullName evidence="3">Glycosyltransferase family 9 protein</fullName>
    </submittedName>
</protein>
<keyword evidence="1" id="KW-0328">Glycosyltransferase</keyword>
<dbReference type="PANTHER" id="PTHR30160">
    <property type="entry name" value="TETRAACYLDISACCHARIDE 4'-KINASE-RELATED"/>
    <property type="match status" value="1"/>
</dbReference>
<reference evidence="4" key="1">
    <citation type="journal article" date="2019" name="Int. J. Syst. Evol. Microbiol.">
        <title>The Global Catalogue of Microorganisms (GCM) 10K type strain sequencing project: providing services to taxonomists for standard genome sequencing and annotation.</title>
        <authorList>
            <consortium name="The Broad Institute Genomics Platform"/>
            <consortium name="The Broad Institute Genome Sequencing Center for Infectious Disease"/>
            <person name="Wu L."/>
            <person name="Ma J."/>
        </authorList>
    </citation>
    <scope>NUCLEOTIDE SEQUENCE [LARGE SCALE GENOMIC DNA]</scope>
    <source>
        <strain evidence="4">XZYJT-10</strain>
    </source>
</reference>
<sequence length="319" mass="33716">MILALRALGVGDLATAVPALRGLRAAFPGEPLALAAPAWLTPLIDLIGGVGRIVPTDGLTPRRWDIERPRLAVNLHGRGPESHRLLRAAAPETLWAFANADAGHLDGPPWREEEHEVRRWCRLLCRHGVTCDESDLALAVPDLPAPRGVTIVHPGAKVPARRWPADRFAAVARHLGEAGHRVVITGSASERDLRVRVARRAGLPASALPFTGLGELAALVAHARLVISGDTGIAHLATAYATPSVTLFGPMSPARWGPPDRPYHRAIWHGTQSEPGDRPGPGVHPALLAVGEHEVLEAAAEVTGVAAVRSAPPGIARPA</sequence>
<dbReference type="Pfam" id="PF01075">
    <property type="entry name" value="Glyco_transf_9"/>
    <property type="match status" value="1"/>
</dbReference>
<dbReference type="EMBL" id="JBHTBJ010000001">
    <property type="protein sequence ID" value="MFC7272785.1"/>
    <property type="molecule type" value="Genomic_DNA"/>
</dbReference>
<keyword evidence="4" id="KW-1185">Reference proteome</keyword>
<dbReference type="Proteomes" id="UP001596548">
    <property type="component" value="Unassembled WGS sequence"/>
</dbReference>
<organism evidence="3 4">
    <name type="scientific">Paractinoplanes rhizophilus</name>
    <dbReference type="NCBI Taxonomy" id="1416877"/>
    <lineage>
        <taxon>Bacteria</taxon>
        <taxon>Bacillati</taxon>
        <taxon>Actinomycetota</taxon>
        <taxon>Actinomycetes</taxon>
        <taxon>Micromonosporales</taxon>
        <taxon>Micromonosporaceae</taxon>
        <taxon>Paractinoplanes</taxon>
    </lineage>
</organism>
<gene>
    <name evidence="3" type="ORF">ACFQS1_02225</name>
</gene>
<name>A0ABW2HI43_9ACTN</name>
<evidence type="ECO:0000313" key="3">
    <source>
        <dbReference type="EMBL" id="MFC7272785.1"/>
    </source>
</evidence>
<accession>A0ABW2HI43</accession>
<dbReference type="InterPro" id="IPR002201">
    <property type="entry name" value="Glyco_trans_9"/>
</dbReference>
<evidence type="ECO:0000256" key="1">
    <source>
        <dbReference type="ARBA" id="ARBA00022676"/>
    </source>
</evidence>
<evidence type="ECO:0000313" key="4">
    <source>
        <dbReference type="Proteomes" id="UP001596548"/>
    </source>
</evidence>
<proteinExistence type="predicted"/>
<keyword evidence="2" id="KW-0808">Transferase</keyword>
<comment type="caution">
    <text evidence="3">The sequence shown here is derived from an EMBL/GenBank/DDBJ whole genome shotgun (WGS) entry which is preliminary data.</text>
</comment>
<dbReference type="RefSeq" id="WP_378964198.1">
    <property type="nucleotide sequence ID" value="NZ_JBHTBJ010000001.1"/>
</dbReference>
<dbReference type="CDD" id="cd03789">
    <property type="entry name" value="GT9_LPS_heptosyltransferase"/>
    <property type="match status" value="1"/>
</dbReference>
<dbReference type="InterPro" id="IPR051199">
    <property type="entry name" value="LPS_LOS_Heptosyltrfase"/>
</dbReference>
<evidence type="ECO:0000256" key="2">
    <source>
        <dbReference type="ARBA" id="ARBA00022679"/>
    </source>
</evidence>
<dbReference type="SUPFAM" id="SSF53756">
    <property type="entry name" value="UDP-Glycosyltransferase/glycogen phosphorylase"/>
    <property type="match status" value="1"/>
</dbReference>
<dbReference type="Gene3D" id="3.40.50.2000">
    <property type="entry name" value="Glycogen Phosphorylase B"/>
    <property type="match status" value="2"/>
</dbReference>